<dbReference type="InterPro" id="IPR036220">
    <property type="entry name" value="UDP-Glc/GDP-Man_DH_C_sf"/>
</dbReference>
<feature type="binding site" evidence="11">
    <location>
        <position position="30"/>
    </location>
    <ligand>
        <name>NAD(+)</name>
        <dbReference type="ChEBI" id="CHEBI:57540"/>
    </ligand>
</feature>
<dbReference type="InterPro" id="IPR008927">
    <property type="entry name" value="6-PGluconate_DH-like_C_sf"/>
</dbReference>
<keyword evidence="6 8" id="KW-0520">NAD</keyword>
<sequence>MNICVVGSGYVGLVTATCFAEMGHSVIGVDVDAAKVDRLSKGESPLYEPGLSELLHRNIKAGRLSFTTDLPLAVSRSLFVFVAVGTPMGADGSADLKSVLSVARSVALTMSGYRVVVIKSTVPVGTCRLVAEEISGVLDGRKLEVPVPFDVVSNPEFLKEGSAVNDFMRPDRVVVGVSNPEVSEVMRELYAPFLRNGHPVIMMDVLSSELTKYASNSFLAMKISFMNKVAQICDKVGADVMSVRKGMGSDPRIGLPFLYAGVGYGGSCFPKDVQAFVRTGASIGVDMSLLEEVEKINEQQKNWAIQKIVESYPDQTALKVAIWGGAFKPETDDIRDAPSISVISELLARKVLVSLYDPEAMSGLRAVFPSGVEYCENPYDVLKDADILLLLTEWREFRNPDWDQVKSLMKGTLVLDGRNQYEASDLAVHGLSCVGVGRGCFTGQP</sequence>
<dbReference type="eggNOG" id="COG1004">
    <property type="taxonomic scope" value="Bacteria"/>
</dbReference>
<protein>
    <recommendedName>
        <fullName evidence="4 8">UDP-glucose 6-dehydrogenase</fullName>
        <ecNumber evidence="3 8">1.1.1.22</ecNumber>
    </recommendedName>
</protein>
<dbReference type="Pfam" id="PF03721">
    <property type="entry name" value="UDPG_MGDP_dh_N"/>
    <property type="match status" value="1"/>
</dbReference>
<organism evidence="13 14">
    <name type="scientific">Leptospirillum ferrooxidans (strain C2-3)</name>
    <dbReference type="NCBI Taxonomy" id="1162668"/>
    <lineage>
        <taxon>Bacteria</taxon>
        <taxon>Pseudomonadati</taxon>
        <taxon>Nitrospirota</taxon>
        <taxon>Nitrospiria</taxon>
        <taxon>Nitrospirales</taxon>
        <taxon>Nitrospiraceae</taxon>
        <taxon>Leptospirillum</taxon>
    </lineage>
</organism>
<name>I0IN95_LEPFC</name>
<evidence type="ECO:0000256" key="6">
    <source>
        <dbReference type="ARBA" id="ARBA00023027"/>
    </source>
</evidence>
<dbReference type="InterPro" id="IPR001732">
    <property type="entry name" value="UDP-Glc/GDP-Man_DH_N"/>
</dbReference>
<dbReference type="GO" id="GO:0000271">
    <property type="term" value="P:polysaccharide biosynthetic process"/>
    <property type="evidence" value="ECO:0007669"/>
    <property type="project" value="InterPro"/>
</dbReference>
<dbReference type="EMBL" id="AP012342">
    <property type="protein sequence ID" value="BAM06744.1"/>
    <property type="molecule type" value="Genomic_DNA"/>
</dbReference>
<dbReference type="Pfam" id="PF03720">
    <property type="entry name" value="UDPG_MGDP_dh_C"/>
    <property type="match status" value="1"/>
</dbReference>
<dbReference type="SMART" id="SM00984">
    <property type="entry name" value="UDPG_MGDP_dh_C"/>
    <property type="match status" value="1"/>
</dbReference>
<dbReference type="AlphaFoldDB" id="I0IN95"/>
<dbReference type="NCBIfam" id="TIGR03026">
    <property type="entry name" value="NDP-sugDHase"/>
    <property type="match status" value="1"/>
</dbReference>
<proteinExistence type="inferred from homology"/>
<dbReference type="InterPro" id="IPR036291">
    <property type="entry name" value="NAD(P)-bd_dom_sf"/>
</dbReference>
<dbReference type="Pfam" id="PF00984">
    <property type="entry name" value="UDPG_MGDP_dh"/>
    <property type="match status" value="1"/>
</dbReference>
<feature type="binding site" evidence="10">
    <location>
        <position position="212"/>
    </location>
    <ligand>
        <name>substrate</name>
    </ligand>
</feature>
<gene>
    <name evidence="13" type="ordered locus">LFE_1041</name>
</gene>
<feature type="binding site" evidence="11">
    <location>
        <position position="335"/>
    </location>
    <ligand>
        <name>NAD(+)</name>
        <dbReference type="ChEBI" id="CHEBI:57540"/>
    </ligand>
</feature>
<feature type="binding site" evidence="11">
    <location>
        <position position="86"/>
    </location>
    <ligand>
        <name>NAD(+)</name>
        <dbReference type="ChEBI" id="CHEBI:57540"/>
    </ligand>
</feature>
<reference evidence="13 14" key="1">
    <citation type="journal article" date="2012" name="J. Bacteriol.">
        <title>Complete Genome Sequence of Leptospirillum ferrooxidans Strain C2-3, Isolated from a Fresh Volcanic Ash Deposit on the Island of Miyake, Japan.</title>
        <authorList>
            <person name="Fujimura R."/>
            <person name="Sato Y."/>
            <person name="Nishizawa T."/>
            <person name="Oshima K."/>
            <person name="Kim S.-W."/>
            <person name="Hattori M."/>
            <person name="Kamijo T."/>
            <person name="Ohta H."/>
        </authorList>
    </citation>
    <scope>NUCLEOTIDE SEQUENCE [LARGE SCALE GENOMIC DNA]</scope>
    <source>
        <strain evidence="13 14">C2-3</strain>
    </source>
</reference>
<dbReference type="Gene3D" id="1.20.5.100">
    <property type="entry name" value="Cytochrome c1, transmembrane anchor, C-terminal"/>
    <property type="match status" value="1"/>
</dbReference>
<evidence type="ECO:0000256" key="7">
    <source>
        <dbReference type="ARBA" id="ARBA00047473"/>
    </source>
</evidence>
<dbReference type="InterPro" id="IPR014027">
    <property type="entry name" value="UDP-Glc/GDP-Man_DH_C"/>
</dbReference>
<dbReference type="Gene3D" id="3.40.50.720">
    <property type="entry name" value="NAD(P)-binding Rossmann-like Domain"/>
    <property type="match status" value="2"/>
</dbReference>
<feature type="binding site" evidence="10">
    <location>
        <position position="265"/>
    </location>
    <ligand>
        <name>substrate</name>
    </ligand>
</feature>
<evidence type="ECO:0000256" key="8">
    <source>
        <dbReference type="PIRNR" id="PIRNR000124"/>
    </source>
</evidence>
<dbReference type="PANTHER" id="PTHR43750">
    <property type="entry name" value="UDP-GLUCOSE 6-DEHYDROGENASE TUAD"/>
    <property type="match status" value="1"/>
</dbReference>
<dbReference type="SUPFAM" id="SSF48179">
    <property type="entry name" value="6-phosphogluconate dehydrogenase C-terminal domain-like"/>
    <property type="match status" value="1"/>
</dbReference>
<evidence type="ECO:0000256" key="9">
    <source>
        <dbReference type="PIRSR" id="PIRSR500134-1"/>
    </source>
</evidence>
<evidence type="ECO:0000313" key="13">
    <source>
        <dbReference type="EMBL" id="BAM06744.1"/>
    </source>
</evidence>
<dbReference type="InterPro" id="IPR028357">
    <property type="entry name" value="UDPglc_DH_bac"/>
</dbReference>
<evidence type="ECO:0000256" key="4">
    <source>
        <dbReference type="ARBA" id="ARBA00015132"/>
    </source>
</evidence>
<feature type="binding site" evidence="11">
    <location>
        <position position="35"/>
    </location>
    <ligand>
        <name>NAD(+)</name>
        <dbReference type="ChEBI" id="CHEBI:57540"/>
    </ligand>
</feature>
<dbReference type="PIRSF" id="PIRSF500134">
    <property type="entry name" value="UDPglc_DH_bac"/>
    <property type="match status" value="1"/>
</dbReference>
<keyword evidence="5 8" id="KW-0560">Oxidoreductase</keyword>
<dbReference type="UniPathway" id="UPA00038">
    <property type="reaction ID" value="UER00491"/>
</dbReference>
<evidence type="ECO:0000256" key="10">
    <source>
        <dbReference type="PIRSR" id="PIRSR500134-2"/>
    </source>
</evidence>
<dbReference type="PIRSF" id="PIRSF000124">
    <property type="entry name" value="UDPglc_GDPman_dh"/>
    <property type="match status" value="1"/>
</dbReference>
<feature type="binding site" evidence="11">
    <location>
        <position position="121"/>
    </location>
    <ligand>
        <name>NAD(+)</name>
        <dbReference type="ChEBI" id="CHEBI:57540"/>
    </ligand>
</feature>
<dbReference type="InterPro" id="IPR017476">
    <property type="entry name" value="UDP-Glc/GDP-Man"/>
</dbReference>
<dbReference type="OrthoDB" id="9803238at2"/>
<feature type="binding site" evidence="10">
    <location>
        <position position="328"/>
    </location>
    <ligand>
        <name>substrate</name>
    </ligand>
</feature>
<dbReference type="Proteomes" id="UP000007382">
    <property type="component" value="Chromosome"/>
</dbReference>
<dbReference type="SUPFAM" id="SSF52413">
    <property type="entry name" value="UDP-glucose/GDP-mannose dehydrogenase C-terminal domain"/>
    <property type="match status" value="1"/>
</dbReference>
<dbReference type="SUPFAM" id="SSF51735">
    <property type="entry name" value="NAD(P)-binding Rossmann-fold domains"/>
    <property type="match status" value="1"/>
</dbReference>
<dbReference type="KEGG" id="lfc:LFE_1041"/>
<dbReference type="GO" id="GO:0051287">
    <property type="term" value="F:NAD binding"/>
    <property type="evidence" value="ECO:0007669"/>
    <property type="project" value="InterPro"/>
</dbReference>
<accession>I0IN95</accession>
<dbReference type="STRING" id="1162668.LFE_1041"/>
<dbReference type="HOGENOM" id="CLU_023810_1_2_0"/>
<comment type="similarity">
    <text evidence="2 8">Belongs to the UDP-glucose/GDP-mannose dehydrogenase family.</text>
</comment>
<dbReference type="EC" id="1.1.1.22" evidence="3 8"/>
<keyword evidence="14" id="KW-1185">Reference proteome</keyword>
<dbReference type="PATRIC" id="fig|1162668.3.peg.1211"/>
<evidence type="ECO:0000256" key="11">
    <source>
        <dbReference type="PIRSR" id="PIRSR500134-3"/>
    </source>
</evidence>
<evidence type="ECO:0000256" key="1">
    <source>
        <dbReference type="ARBA" id="ARBA00004701"/>
    </source>
</evidence>
<evidence type="ECO:0000313" key="14">
    <source>
        <dbReference type="Proteomes" id="UP000007382"/>
    </source>
</evidence>
<dbReference type="GO" id="GO:0006065">
    <property type="term" value="P:UDP-glucuronate biosynthetic process"/>
    <property type="evidence" value="ECO:0007669"/>
    <property type="project" value="UniProtKB-UniPathway"/>
</dbReference>
<feature type="binding site" evidence="11">
    <location>
        <position position="160"/>
    </location>
    <ligand>
        <name>NAD(+)</name>
        <dbReference type="ChEBI" id="CHEBI:57540"/>
    </ligand>
</feature>
<comment type="pathway">
    <text evidence="1">Nucleotide-sugar biosynthesis; UDP-alpha-D-glucuronate biosynthesis; UDP-alpha-D-glucuronate from UDP-alpha-D-glucose: step 1/1.</text>
</comment>
<feature type="active site" description="Nucleophile" evidence="9">
    <location>
        <position position="268"/>
    </location>
</feature>
<evidence type="ECO:0000259" key="12">
    <source>
        <dbReference type="SMART" id="SM00984"/>
    </source>
</evidence>
<comment type="catalytic activity">
    <reaction evidence="7 8">
        <text>UDP-alpha-D-glucose + 2 NAD(+) + H2O = UDP-alpha-D-glucuronate + 2 NADH + 3 H(+)</text>
        <dbReference type="Rhea" id="RHEA:23596"/>
        <dbReference type="ChEBI" id="CHEBI:15377"/>
        <dbReference type="ChEBI" id="CHEBI:15378"/>
        <dbReference type="ChEBI" id="CHEBI:57540"/>
        <dbReference type="ChEBI" id="CHEBI:57945"/>
        <dbReference type="ChEBI" id="CHEBI:58052"/>
        <dbReference type="ChEBI" id="CHEBI:58885"/>
        <dbReference type="EC" id="1.1.1.22"/>
    </reaction>
</comment>
<feature type="binding site" evidence="10">
    <location>
        <begin position="257"/>
        <end position="261"/>
    </location>
    <ligand>
        <name>substrate</name>
    </ligand>
</feature>
<dbReference type="RefSeq" id="WP_014449234.1">
    <property type="nucleotide sequence ID" value="NC_017094.1"/>
</dbReference>
<dbReference type="GO" id="GO:0003979">
    <property type="term" value="F:UDP-glucose 6-dehydrogenase activity"/>
    <property type="evidence" value="ECO:0007669"/>
    <property type="project" value="UniProtKB-EC"/>
</dbReference>
<reference evidence="14" key="2">
    <citation type="submission" date="2012-03" db="EMBL/GenBank/DDBJ databases">
        <title>The complete genome sequence of the pioneer microbe on fresh volcanic deposit, Leptospirillum ferrooxidans strain C2-3.</title>
        <authorList>
            <person name="Fujimura R."/>
            <person name="Sato Y."/>
            <person name="Nishizawa T."/>
            <person name="Nanba K."/>
            <person name="Oshima K."/>
            <person name="Hattori M."/>
            <person name="Kamijo T."/>
            <person name="Ohta H."/>
        </authorList>
    </citation>
    <scope>NUCLEOTIDE SEQUENCE [LARGE SCALE GENOMIC DNA]</scope>
    <source>
        <strain evidence="14">C2-3</strain>
    </source>
</reference>
<evidence type="ECO:0000256" key="3">
    <source>
        <dbReference type="ARBA" id="ARBA00012954"/>
    </source>
</evidence>
<dbReference type="InterPro" id="IPR014026">
    <property type="entry name" value="UDP-Glc/GDP-Man_DH_dimer"/>
</dbReference>
<dbReference type="PANTHER" id="PTHR43750:SF3">
    <property type="entry name" value="UDP-GLUCOSE 6-DEHYDROGENASE TUAD"/>
    <property type="match status" value="1"/>
</dbReference>
<evidence type="ECO:0000256" key="2">
    <source>
        <dbReference type="ARBA" id="ARBA00006601"/>
    </source>
</evidence>
<feature type="domain" description="UDP-glucose/GDP-mannose dehydrogenase C-terminal" evidence="12">
    <location>
        <begin position="321"/>
        <end position="423"/>
    </location>
</feature>
<feature type="binding site" evidence="11">
    <location>
        <position position="271"/>
    </location>
    <ligand>
        <name>NAD(+)</name>
        <dbReference type="ChEBI" id="CHEBI:57540"/>
    </ligand>
</feature>
<evidence type="ECO:0000256" key="5">
    <source>
        <dbReference type="ARBA" id="ARBA00023002"/>
    </source>
</evidence>
<feature type="binding site" evidence="10">
    <location>
        <begin position="157"/>
        <end position="160"/>
    </location>
    <ligand>
        <name>substrate</name>
    </ligand>
</feature>